<dbReference type="AlphaFoldDB" id="A0A4R6JL16"/>
<keyword evidence="2" id="KW-1185">Reference proteome</keyword>
<reference evidence="1 2" key="1">
    <citation type="submission" date="2019-03" db="EMBL/GenBank/DDBJ databases">
        <title>Sequencing the genomes of 1000 actinobacteria strains.</title>
        <authorList>
            <person name="Klenk H.-P."/>
        </authorList>
    </citation>
    <scope>NUCLEOTIDE SEQUENCE [LARGE SCALE GENOMIC DNA]</scope>
    <source>
        <strain evidence="1 2">DSM 43805</strain>
    </source>
</reference>
<accession>A0A4R6JL16</accession>
<gene>
    <name evidence="1" type="ORF">C8E87_0562</name>
</gene>
<name>A0A4R6JL16_9ACTN</name>
<proteinExistence type="predicted"/>
<evidence type="ECO:0000313" key="1">
    <source>
        <dbReference type="EMBL" id="TDO36970.1"/>
    </source>
</evidence>
<evidence type="ECO:0000313" key="2">
    <source>
        <dbReference type="Proteomes" id="UP000294901"/>
    </source>
</evidence>
<protein>
    <submittedName>
        <fullName evidence="1">Uncharacterized protein</fullName>
    </submittedName>
</protein>
<dbReference type="RefSeq" id="WP_133871654.1">
    <property type="nucleotide sequence ID" value="NZ_BOMD01000072.1"/>
</dbReference>
<dbReference type="EMBL" id="SNWR01000001">
    <property type="protein sequence ID" value="TDO36970.1"/>
    <property type="molecule type" value="Genomic_DNA"/>
</dbReference>
<dbReference type="Proteomes" id="UP000294901">
    <property type="component" value="Unassembled WGS sequence"/>
</dbReference>
<organism evidence="1 2">
    <name type="scientific">Paractinoplanes brasiliensis</name>
    <dbReference type="NCBI Taxonomy" id="52695"/>
    <lineage>
        <taxon>Bacteria</taxon>
        <taxon>Bacillati</taxon>
        <taxon>Actinomycetota</taxon>
        <taxon>Actinomycetes</taxon>
        <taxon>Micromonosporales</taxon>
        <taxon>Micromonosporaceae</taxon>
        <taxon>Paractinoplanes</taxon>
    </lineage>
</organism>
<sequence length="80" mass="8268">MSAGLRVTGASPADAASLARRLGRWADQLRPAERVLLERLLAGSMDPMERMRFLEPVGLLSAEEAAVVAGAAGPGAGRPA</sequence>
<comment type="caution">
    <text evidence="1">The sequence shown here is derived from an EMBL/GenBank/DDBJ whole genome shotgun (WGS) entry which is preliminary data.</text>
</comment>